<dbReference type="RefSeq" id="XP_056763641.1">
    <property type="nucleotide sequence ID" value="XM_056910815.1"/>
</dbReference>
<keyword evidence="3" id="KW-1185">Reference proteome</keyword>
<dbReference type="PANTHER" id="PTHR46082">
    <property type="entry name" value="ATP/GTP-BINDING PROTEIN-RELATED"/>
    <property type="match status" value="1"/>
</dbReference>
<dbReference type="Proteomes" id="UP001213681">
    <property type="component" value="Unassembled WGS sequence"/>
</dbReference>
<dbReference type="SUPFAM" id="SSF48452">
    <property type="entry name" value="TPR-like"/>
    <property type="match status" value="4"/>
</dbReference>
<sequence>MTALGDALSGLRIEDTFGPPTAAPVDASTDQPETLTLDPVFNLPYGRDPDFVDDGGLLHQLDELSSRPASMTVLVGLGGVGYVLTRPDNEQPKLSSSTYAPLLTLTRKSHLAIEHAYRLREKSPDTYIFWVHASTKDRFELGYRTIAEHLNLPGHNFPKSNIYHLVRIWLENDKERKWLLVIDGLDNDDFFARCLPGTALPLFTFLPRSDCGSVIVTTRWRSVAGRFVGEKSVLEVDAMDGGSAVALLRKKKMMMLESEGEGEDGDEDEMGRLVEALDCMPLAIVQAGSYLSQRGCGYTVQKYLDEYSKSDDERLKLQDYEAGCIHRQDFEARNSCVVACEIAFDCIRAVRPSAADLLGLMSFFDRQGIQGYLLRDYSQSDRGSGANLSADPSDEQKSGSSDSDGEKRFQDDIAMLRTYSLVCMHADERTFEMYRSVQLAVHQWLKSHHIYEKWKEKFIIHLNTHFPSDFANMTPRREDCQSMYPHVKLALYQVPQSEESRLQRAELLYRAAYYAGQSDNPNDMEAMASESGRERALLLGEYHIDTLRSDLMLLKAFEFAGQWDKAMILGDAQVKACMNALGEEDDVTIMSMVNLGHIFYETGCFEDAQAMHSRALETCKRLRIEDGPRGIGAKCGLALSLGKQGQFEEAESLQVQVVSSLKRVLGEESNETIANMHNLAMIYGWKGKFEDAESVYLQALDISKKMLGGKHSSTPFIMGLLAAIYTKMSRYSETESLLQECLEFQQKKLSDSHPDTLSSKLQLAKFYHRQERHSDAQRLHADILDVQEITLGEEHPDTLTSMSNLALTYSRQRRYADAELLLSEVFELRKKMLGDEHPDTLASMNSLSIALVDLGEYPAAARLQARALKIRIRVFGVEHPATLESMHNLALAYLDQDRYQDAEKLFGRLLDIQKGVLGENHPDTIGSMDNLAFAWMRLDKKKDAVELMEKCVDLKTQVLGSDHPETVKSRDCLLSWRSEDLSVDA</sequence>
<dbReference type="EMBL" id="JAPVEA010000007">
    <property type="protein sequence ID" value="KAJ5443561.1"/>
    <property type="molecule type" value="Genomic_DNA"/>
</dbReference>
<name>A0AAD6G150_9EURO</name>
<dbReference type="InterPro" id="IPR019734">
    <property type="entry name" value="TPR_rpt"/>
</dbReference>
<accession>A0AAD6G150</accession>
<feature type="region of interest" description="Disordered" evidence="1">
    <location>
        <begin position="15"/>
        <end position="34"/>
    </location>
</feature>
<reference evidence="2" key="2">
    <citation type="journal article" date="2023" name="IMA Fungus">
        <title>Comparative genomic study of the Penicillium genus elucidates a diverse pangenome and 15 lateral gene transfer events.</title>
        <authorList>
            <person name="Petersen C."/>
            <person name="Sorensen T."/>
            <person name="Nielsen M.R."/>
            <person name="Sondergaard T.E."/>
            <person name="Sorensen J.L."/>
            <person name="Fitzpatrick D.A."/>
            <person name="Frisvad J.C."/>
            <person name="Nielsen K.L."/>
        </authorList>
    </citation>
    <scope>NUCLEOTIDE SEQUENCE</scope>
    <source>
        <strain evidence="2">IBT 16125</strain>
    </source>
</reference>
<evidence type="ECO:0000313" key="3">
    <source>
        <dbReference type="Proteomes" id="UP001213681"/>
    </source>
</evidence>
<evidence type="ECO:0000256" key="1">
    <source>
        <dbReference type="SAM" id="MobiDB-lite"/>
    </source>
</evidence>
<dbReference type="SUPFAM" id="SSF52540">
    <property type="entry name" value="P-loop containing nucleoside triphosphate hydrolases"/>
    <property type="match status" value="1"/>
</dbReference>
<dbReference type="PANTHER" id="PTHR46082:SF6">
    <property type="entry name" value="AAA+ ATPASE DOMAIN-CONTAINING PROTEIN-RELATED"/>
    <property type="match status" value="1"/>
</dbReference>
<dbReference type="Gene3D" id="3.40.50.300">
    <property type="entry name" value="P-loop containing nucleotide triphosphate hydrolases"/>
    <property type="match status" value="1"/>
</dbReference>
<dbReference type="AlphaFoldDB" id="A0AAD6G150"/>
<dbReference type="Pfam" id="PF13424">
    <property type="entry name" value="TPR_12"/>
    <property type="match status" value="4"/>
</dbReference>
<organism evidence="2 3">
    <name type="scientific">Penicillium daleae</name>
    <dbReference type="NCBI Taxonomy" id="63821"/>
    <lineage>
        <taxon>Eukaryota</taxon>
        <taxon>Fungi</taxon>
        <taxon>Dikarya</taxon>
        <taxon>Ascomycota</taxon>
        <taxon>Pezizomycotina</taxon>
        <taxon>Eurotiomycetes</taxon>
        <taxon>Eurotiomycetidae</taxon>
        <taxon>Eurotiales</taxon>
        <taxon>Aspergillaceae</taxon>
        <taxon>Penicillium</taxon>
    </lineage>
</organism>
<comment type="caution">
    <text evidence="2">The sequence shown here is derived from an EMBL/GenBank/DDBJ whole genome shotgun (WGS) entry which is preliminary data.</text>
</comment>
<evidence type="ECO:0000313" key="2">
    <source>
        <dbReference type="EMBL" id="KAJ5443561.1"/>
    </source>
</evidence>
<feature type="region of interest" description="Disordered" evidence="1">
    <location>
        <begin position="383"/>
        <end position="407"/>
    </location>
</feature>
<dbReference type="Gene3D" id="1.25.40.10">
    <property type="entry name" value="Tetratricopeptide repeat domain"/>
    <property type="match status" value="3"/>
</dbReference>
<gene>
    <name evidence="2" type="ORF">N7458_007433</name>
</gene>
<proteinExistence type="predicted"/>
<dbReference type="SMART" id="SM00028">
    <property type="entry name" value="TPR"/>
    <property type="match status" value="6"/>
</dbReference>
<dbReference type="InterPro" id="IPR027417">
    <property type="entry name" value="P-loop_NTPase"/>
</dbReference>
<dbReference type="InterPro" id="IPR053137">
    <property type="entry name" value="NLR-like"/>
</dbReference>
<dbReference type="GeneID" id="81601058"/>
<dbReference type="InterPro" id="IPR011990">
    <property type="entry name" value="TPR-like_helical_dom_sf"/>
</dbReference>
<dbReference type="Pfam" id="PF13374">
    <property type="entry name" value="TPR_10"/>
    <property type="match status" value="1"/>
</dbReference>
<protein>
    <submittedName>
        <fullName evidence="2">Kinesin</fullName>
    </submittedName>
</protein>
<reference evidence="2" key="1">
    <citation type="submission" date="2022-12" db="EMBL/GenBank/DDBJ databases">
        <authorList>
            <person name="Petersen C."/>
        </authorList>
    </citation>
    <scope>NUCLEOTIDE SEQUENCE</scope>
    <source>
        <strain evidence="2">IBT 16125</strain>
    </source>
</reference>